<dbReference type="STRING" id="685588.A0A067SRF4"/>
<dbReference type="InterPro" id="IPR050164">
    <property type="entry name" value="Peptidase_C19"/>
</dbReference>
<evidence type="ECO:0000313" key="10">
    <source>
        <dbReference type="EMBL" id="KDR72622.1"/>
    </source>
</evidence>
<evidence type="ECO:0000256" key="6">
    <source>
        <dbReference type="ARBA" id="ARBA00022801"/>
    </source>
</evidence>
<dbReference type="PROSITE" id="PS00973">
    <property type="entry name" value="USP_2"/>
    <property type="match status" value="1"/>
</dbReference>
<keyword evidence="4" id="KW-0645">Protease</keyword>
<keyword evidence="5" id="KW-0833">Ubl conjugation pathway</keyword>
<reference evidence="11" key="1">
    <citation type="journal article" date="2014" name="Proc. Natl. Acad. Sci. U.S.A.">
        <title>Extensive sampling of basidiomycete genomes demonstrates inadequacy of the white-rot/brown-rot paradigm for wood decay fungi.</title>
        <authorList>
            <person name="Riley R."/>
            <person name="Salamov A.A."/>
            <person name="Brown D.W."/>
            <person name="Nagy L.G."/>
            <person name="Floudas D."/>
            <person name="Held B.W."/>
            <person name="Levasseur A."/>
            <person name="Lombard V."/>
            <person name="Morin E."/>
            <person name="Otillar R."/>
            <person name="Lindquist E.A."/>
            <person name="Sun H."/>
            <person name="LaButti K.M."/>
            <person name="Schmutz J."/>
            <person name="Jabbour D."/>
            <person name="Luo H."/>
            <person name="Baker S.E."/>
            <person name="Pisabarro A.G."/>
            <person name="Walton J.D."/>
            <person name="Blanchette R.A."/>
            <person name="Henrissat B."/>
            <person name="Martin F."/>
            <person name="Cullen D."/>
            <person name="Hibbett D.S."/>
            <person name="Grigoriev I.V."/>
        </authorList>
    </citation>
    <scope>NUCLEOTIDE SEQUENCE [LARGE SCALE GENOMIC DNA]</scope>
    <source>
        <strain evidence="11">CBS 339.88</strain>
    </source>
</reference>
<feature type="compositionally biased region" description="Low complexity" evidence="8">
    <location>
        <begin position="760"/>
        <end position="769"/>
    </location>
</feature>
<evidence type="ECO:0000256" key="1">
    <source>
        <dbReference type="ARBA" id="ARBA00000707"/>
    </source>
</evidence>
<feature type="region of interest" description="Disordered" evidence="8">
    <location>
        <begin position="1286"/>
        <end position="1345"/>
    </location>
</feature>
<protein>
    <recommendedName>
        <fullName evidence="3">ubiquitinyl hydrolase 1</fullName>
        <ecNumber evidence="3">3.4.19.12</ecNumber>
    </recommendedName>
</protein>
<feature type="compositionally biased region" description="Low complexity" evidence="8">
    <location>
        <begin position="239"/>
        <end position="248"/>
    </location>
</feature>
<evidence type="ECO:0000256" key="7">
    <source>
        <dbReference type="ARBA" id="ARBA00022807"/>
    </source>
</evidence>
<dbReference type="SUPFAM" id="SSF54001">
    <property type="entry name" value="Cysteine proteinases"/>
    <property type="match status" value="1"/>
</dbReference>
<feature type="region of interest" description="Disordered" evidence="8">
    <location>
        <begin position="825"/>
        <end position="887"/>
    </location>
</feature>
<dbReference type="PROSITE" id="PS00972">
    <property type="entry name" value="USP_1"/>
    <property type="match status" value="1"/>
</dbReference>
<feature type="compositionally biased region" description="Basic and acidic residues" evidence="8">
    <location>
        <begin position="12"/>
        <end position="23"/>
    </location>
</feature>
<feature type="region of interest" description="Disordered" evidence="8">
    <location>
        <begin position="317"/>
        <end position="339"/>
    </location>
</feature>
<evidence type="ECO:0000256" key="2">
    <source>
        <dbReference type="ARBA" id="ARBA00009085"/>
    </source>
</evidence>
<feature type="compositionally biased region" description="Basic and acidic residues" evidence="8">
    <location>
        <begin position="552"/>
        <end position="568"/>
    </location>
</feature>
<feature type="compositionally biased region" description="Basic and acidic residues" evidence="8">
    <location>
        <begin position="370"/>
        <end position="379"/>
    </location>
</feature>
<feature type="compositionally biased region" description="Low complexity" evidence="8">
    <location>
        <begin position="1052"/>
        <end position="1066"/>
    </location>
</feature>
<feature type="compositionally biased region" description="Basic and acidic residues" evidence="8">
    <location>
        <begin position="509"/>
        <end position="536"/>
    </location>
</feature>
<dbReference type="InterPro" id="IPR028889">
    <property type="entry name" value="USP"/>
</dbReference>
<dbReference type="Gene3D" id="3.90.70.10">
    <property type="entry name" value="Cysteine proteinases"/>
    <property type="match status" value="2"/>
</dbReference>
<evidence type="ECO:0000256" key="4">
    <source>
        <dbReference type="ARBA" id="ARBA00022670"/>
    </source>
</evidence>
<keyword evidence="6" id="KW-0378">Hydrolase</keyword>
<proteinExistence type="inferred from homology"/>
<comment type="catalytic activity">
    <reaction evidence="1">
        <text>Thiol-dependent hydrolysis of ester, thioester, amide, peptide and isopeptide bonds formed by the C-terminal Gly of ubiquitin (a 76-residue protein attached to proteins as an intracellular targeting signal).</text>
        <dbReference type="EC" id="3.4.19.12"/>
    </reaction>
</comment>
<feature type="compositionally biased region" description="Basic and acidic residues" evidence="8">
    <location>
        <begin position="479"/>
        <end position="491"/>
    </location>
</feature>
<dbReference type="EMBL" id="KL142388">
    <property type="protein sequence ID" value="KDR72622.1"/>
    <property type="molecule type" value="Genomic_DNA"/>
</dbReference>
<evidence type="ECO:0000313" key="11">
    <source>
        <dbReference type="Proteomes" id="UP000027222"/>
    </source>
</evidence>
<organism evidence="10 11">
    <name type="scientific">Galerina marginata (strain CBS 339.88)</name>
    <dbReference type="NCBI Taxonomy" id="685588"/>
    <lineage>
        <taxon>Eukaryota</taxon>
        <taxon>Fungi</taxon>
        <taxon>Dikarya</taxon>
        <taxon>Basidiomycota</taxon>
        <taxon>Agaricomycotina</taxon>
        <taxon>Agaricomycetes</taxon>
        <taxon>Agaricomycetidae</taxon>
        <taxon>Agaricales</taxon>
        <taxon>Agaricineae</taxon>
        <taxon>Strophariaceae</taxon>
        <taxon>Galerina</taxon>
    </lineage>
</organism>
<feature type="domain" description="USP" evidence="9">
    <location>
        <begin position="30"/>
        <end position="1375"/>
    </location>
</feature>
<feature type="compositionally biased region" description="Low complexity" evidence="8">
    <location>
        <begin position="1074"/>
        <end position="1090"/>
    </location>
</feature>
<feature type="compositionally biased region" description="Acidic residues" evidence="8">
    <location>
        <begin position="835"/>
        <end position="844"/>
    </location>
</feature>
<dbReference type="GO" id="GO:0006508">
    <property type="term" value="P:proteolysis"/>
    <property type="evidence" value="ECO:0007669"/>
    <property type="project" value="UniProtKB-KW"/>
</dbReference>
<dbReference type="Proteomes" id="UP000027222">
    <property type="component" value="Unassembled WGS sequence"/>
</dbReference>
<feature type="compositionally biased region" description="Low complexity" evidence="8">
    <location>
        <begin position="200"/>
        <end position="220"/>
    </location>
</feature>
<evidence type="ECO:0000256" key="8">
    <source>
        <dbReference type="SAM" id="MobiDB-lite"/>
    </source>
</evidence>
<comment type="similarity">
    <text evidence="2">Belongs to the peptidase C19 family.</text>
</comment>
<dbReference type="Pfam" id="PF00443">
    <property type="entry name" value="UCH"/>
    <property type="match status" value="1"/>
</dbReference>
<sequence length="1375" mass="148434">MAKSKAPTPQEIYRERKQREEREKTAYLPPGLINHGNTCFMNSVLQGLIATRLLNDLVHFSPIPLEVQRTAATPIISRRSPQLTNGHNLAGPYEQPWVNSLPIGDMFLTVMYKAWDSQALRRRDYLSPRSLLGALGQKYDQYLDFAQQDAHEFLRILLDAMRMEEQDIIKKRQPPLPPHHKKRRRTTITPANVRHPQPPTSDQSAATPSATSTPAHTPQPNGHADIRNVNEKANETTDAASASEPAPLSEHDEPPLLSFVDMIFGGQLTSILVCQKCKHVSQTYEDFNDISLSIKAEDYYPHRKRDRFKKIVGRLTTFPGSSSSSNTGSGSQQQQWKDPLKMAAAQLRAAPPLHAVEMQRSSSVPPSPHVEGRQLHDEPPVVEPRRRRSLDVVRAEDVESAPESSPEIPGEVPAAIAEAGLAESSLPGVVVVVDGDRTGNGGLRVKGAELEQEDDAVLESDHSHLIVNVTGPDDKHVEFVESKTGRRERQEGSASSAAESEDDGGGGVTKEKEGKDTKDKEKEKSKEKPSKSDDSWAKIGRRISLTVGLGWPKDKEKKERDRKSRSMDRSGNGLGGPINEAVSETEVEGGVAMQKSLSAGASNTTLSERDPGPGKNRVSSDGGPRSSLTTITTSNSQSSSSNAVSSTSAVPSTPQKSLPPQPTPSSTAIPTSNNINISAPQPQKPPPTTHLLSTPSHASNSLFPHVQRSKSPKPPKPSAAETEYLRKILADVSTSAPSNNPFAIFKPPLLHSHSHPAVPTPTSTGSPSSAVDKEKGAGALWLGMGIRNFSGLEECLRMFTAVEVLDGENMVGCRRCWKIQNGVYHASSKSKQEDSDQEDEEEDEERRVPLDISPTVSQKPKQPPPAPQVAASSSVSSAASGSVHLPTSISMPTVYSNANADTNSARSVSSLIEVPSENLDLLKDDEETGKSLAGLGNGPGGMPIPVISTTAPPDTPSAWSTASTHSQTPSAELIVSVGEDARRSREAAYARLVGKNGKEDGAPLLPTDITGPPVTHPRVTRALNGYNASSSPSGSKDSLLIPQTGRPRYQKSKSYSDTPTTTTDNDSSGDDSDTSVGTSFSADSAASSSAVRNVAVDQPQQKSISMTNGNGSKPAQGLAASSSTPSASTPKLQTPAQSQSSSAPLPTPKKPSKPPKPVIMRPAYKRYLIATPPPVLVIHLKRFQQTSKTPLMMSMSFSHGFKKLDDYVSFPEHLDLAPFLAPRKEDYGLGRKDKGKERDREKKVKVHSKEDRCMYRLYAVVVHIGNMLGGHYVAYTAIPAESPVPMRFRPAPATPNPKPSDENTATPNSAPETGGEKENIAPTPKADHAQSQAQSQTPPKPTERQWAYISDTTVRLTTLEEVLHAKAYICMYERC</sequence>
<dbReference type="PANTHER" id="PTHR24006:SF888">
    <property type="entry name" value="UBIQUITIN CARBOXYL-TERMINAL HYDROLASE 30"/>
    <property type="match status" value="1"/>
</dbReference>
<evidence type="ECO:0000256" key="3">
    <source>
        <dbReference type="ARBA" id="ARBA00012759"/>
    </source>
</evidence>
<feature type="region of interest" description="Disordered" evidence="8">
    <location>
        <begin position="1226"/>
        <end position="1247"/>
    </location>
</feature>
<feature type="region of interest" description="Disordered" evidence="8">
    <location>
        <begin position="479"/>
        <end position="720"/>
    </location>
</feature>
<gene>
    <name evidence="10" type="ORF">GALMADRAFT_252776</name>
</gene>
<feature type="compositionally biased region" description="Low complexity" evidence="8">
    <location>
        <begin position="1119"/>
        <end position="1144"/>
    </location>
</feature>
<dbReference type="PROSITE" id="PS50235">
    <property type="entry name" value="USP_3"/>
    <property type="match status" value="1"/>
</dbReference>
<feature type="compositionally biased region" description="Low complexity" evidence="8">
    <location>
        <begin position="868"/>
        <end position="880"/>
    </location>
</feature>
<keyword evidence="11" id="KW-1185">Reference proteome</keyword>
<feature type="region of interest" description="Disordered" evidence="8">
    <location>
        <begin position="356"/>
        <end position="409"/>
    </location>
</feature>
<dbReference type="PANTHER" id="PTHR24006">
    <property type="entry name" value="UBIQUITIN CARBOXYL-TERMINAL HYDROLASE"/>
    <property type="match status" value="1"/>
</dbReference>
<evidence type="ECO:0000256" key="5">
    <source>
        <dbReference type="ARBA" id="ARBA00022786"/>
    </source>
</evidence>
<feature type="compositionally biased region" description="Polar residues" evidence="8">
    <location>
        <begin position="664"/>
        <end position="681"/>
    </location>
</feature>
<dbReference type="InterPro" id="IPR018200">
    <property type="entry name" value="USP_CS"/>
</dbReference>
<dbReference type="InterPro" id="IPR001394">
    <property type="entry name" value="Peptidase_C19_UCH"/>
</dbReference>
<evidence type="ECO:0000259" key="9">
    <source>
        <dbReference type="PROSITE" id="PS50235"/>
    </source>
</evidence>
<dbReference type="HOGENOM" id="CLU_003952_0_0_1"/>
<dbReference type="GO" id="GO:0005634">
    <property type="term" value="C:nucleus"/>
    <property type="evidence" value="ECO:0007669"/>
    <property type="project" value="TreeGrafter"/>
</dbReference>
<dbReference type="GO" id="GO:0004843">
    <property type="term" value="F:cysteine-type deubiquitinase activity"/>
    <property type="evidence" value="ECO:0007669"/>
    <property type="project" value="UniProtKB-EC"/>
</dbReference>
<feature type="compositionally biased region" description="Polar residues" evidence="8">
    <location>
        <begin position="1098"/>
        <end position="1113"/>
    </location>
</feature>
<dbReference type="EC" id="3.4.19.12" evidence="3"/>
<feature type="compositionally biased region" description="Polar residues" evidence="8">
    <location>
        <begin position="1302"/>
        <end position="1311"/>
    </location>
</feature>
<dbReference type="InterPro" id="IPR038765">
    <property type="entry name" value="Papain-like_cys_pep_sf"/>
</dbReference>
<feature type="region of interest" description="Disordered" evidence="8">
    <location>
        <begin position="169"/>
        <end position="226"/>
    </location>
</feature>
<feature type="region of interest" description="Disordered" evidence="8">
    <location>
        <begin position="234"/>
        <end position="253"/>
    </location>
</feature>
<feature type="compositionally biased region" description="Low complexity" evidence="8">
    <location>
        <begin position="1029"/>
        <end position="1038"/>
    </location>
</feature>
<feature type="region of interest" description="Disordered" evidence="8">
    <location>
        <begin position="753"/>
        <end position="772"/>
    </location>
</feature>
<dbReference type="GO" id="GO:0005829">
    <property type="term" value="C:cytosol"/>
    <property type="evidence" value="ECO:0007669"/>
    <property type="project" value="TreeGrafter"/>
</dbReference>
<feature type="compositionally biased region" description="Low complexity" evidence="8">
    <location>
        <begin position="320"/>
        <end position="335"/>
    </location>
</feature>
<dbReference type="OrthoDB" id="420187at2759"/>
<feature type="compositionally biased region" description="Pro residues" evidence="8">
    <location>
        <begin position="1145"/>
        <end position="1157"/>
    </location>
</feature>
<feature type="region of interest" description="Disordered" evidence="8">
    <location>
        <begin position="993"/>
        <end position="1158"/>
    </location>
</feature>
<feature type="compositionally biased region" description="Low complexity" evidence="8">
    <location>
        <begin position="626"/>
        <end position="655"/>
    </location>
</feature>
<accession>A0A067SRF4</accession>
<feature type="region of interest" description="Disordered" evidence="8">
    <location>
        <begin position="1"/>
        <end position="23"/>
    </location>
</feature>
<name>A0A067SRF4_GALM3</name>
<keyword evidence="7" id="KW-0788">Thiol protease</keyword>
<feature type="compositionally biased region" description="Polar residues" evidence="8">
    <location>
        <begin position="595"/>
        <end position="606"/>
    </location>
</feature>
<dbReference type="GO" id="GO:0016579">
    <property type="term" value="P:protein deubiquitination"/>
    <property type="evidence" value="ECO:0007669"/>
    <property type="project" value="InterPro"/>
</dbReference>